<evidence type="ECO:0000313" key="7">
    <source>
        <dbReference type="Proteomes" id="UP000238882"/>
    </source>
</evidence>
<dbReference type="GO" id="GO:0043565">
    <property type="term" value="F:sequence-specific DNA binding"/>
    <property type="evidence" value="ECO:0007669"/>
    <property type="project" value="InterPro"/>
</dbReference>
<feature type="transmembrane region" description="Helical" evidence="4">
    <location>
        <begin position="66"/>
        <end position="85"/>
    </location>
</feature>
<dbReference type="Proteomes" id="UP000238882">
    <property type="component" value="Unassembled WGS sequence"/>
</dbReference>
<dbReference type="InterPro" id="IPR018062">
    <property type="entry name" value="HTH_AraC-typ_CS"/>
</dbReference>
<dbReference type="SUPFAM" id="SSF46689">
    <property type="entry name" value="Homeodomain-like"/>
    <property type="match status" value="1"/>
</dbReference>
<feature type="transmembrane region" description="Helical" evidence="4">
    <location>
        <begin position="191"/>
        <end position="211"/>
    </location>
</feature>
<dbReference type="PROSITE" id="PS00041">
    <property type="entry name" value="HTH_ARAC_FAMILY_1"/>
    <property type="match status" value="1"/>
</dbReference>
<dbReference type="PANTHER" id="PTHR43280:SF29">
    <property type="entry name" value="ARAC-FAMILY TRANSCRIPTIONAL REGULATOR"/>
    <property type="match status" value="1"/>
</dbReference>
<keyword evidence="4" id="KW-0812">Transmembrane</keyword>
<evidence type="ECO:0000313" key="6">
    <source>
        <dbReference type="EMBL" id="PQJ79225.1"/>
    </source>
</evidence>
<dbReference type="InterPro" id="IPR009057">
    <property type="entry name" value="Homeodomain-like_sf"/>
</dbReference>
<evidence type="ECO:0000256" key="2">
    <source>
        <dbReference type="ARBA" id="ARBA00023125"/>
    </source>
</evidence>
<keyword evidence="4" id="KW-0472">Membrane</keyword>
<dbReference type="InterPro" id="IPR018060">
    <property type="entry name" value="HTH_AraC"/>
</dbReference>
<evidence type="ECO:0000256" key="4">
    <source>
        <dbReference type="SAM" id="Phobius"/>
    </source>
</evidence>
<dbReference type="Pfam" id="PF12833">
    <property type="entry name" value="HTH_18"/>
    <property type="match status" value="1"/>
</dbReference>
<dbReference type="PANTHER" id="PTHR43280">
    <property type="entry name" value="ARAC-FAMILY TRANSCRIPTIONAL REGULATOR"/>
    <property type="match status" value="1"/>
</dbReference>
<gene>
    <name evidence="6" type="ORF">BTO18_08595</name>
</gene>
<feature type="transmembrane region" description="Helical" evidence="4">
    <location>
        <begin position="97"/>
        <end position="115"/>
    </location>
</feature>
<feature type="transmembrane region" description="Helical" evidence="4">
    <location>
        <begin position="165"/>
        <end position="185"/>
    </location>
</feature>
<accession>A0A2S7WNN5</accession>
<name>A0A2S7WNN5_9FLAO</name>
<dbReference type="EMBL" id="MSCN01000001">
    <property type="protein sequence ID" value="PQJ79225.1"/>
    <property type="molecule type" value="Genomic_DNA"/>
</dbReference>
<evidence type="ECO:0000256" key="3">
    <source>
        <dbReference type="ARBA" id="ARBA00023163"/>
    </source>
</evidence>
<keyword evidence="1" id="KW-0805">Transcription regulation</keyword>
<dbReference type="PROSITE" id="PS01124">
    <property type="entry name" value="HTH_ARAC_FAMILY_2"/>
    <property type="match status" value="1"/>
</dbReference>
<protein>
    <recommendedName>
        <fullName evidence="5">HTH araC/xylS-type domain-containing protein</fullName>
    </recommendedName>
</protein>
<reference evidence="6 7" key="1">
    <citation type="submission" date="2016-12" db="EMBL/GenBank/DDBJ databases">
        <title>Trade-off between light-utilization and light-protection in marine flavobacteria.</title>
        <authorList>
            <person name="Kumagai Y."/>
            <person name="Yoshizawa S."/>
            <person name="Kogure K."/>
            <person name="Iwasaki W."/>
        </authorList>
    </citation>
    <scope>NUCLEOTIDE SEQUENCE [LARGE SCALE GENOMIC DNA]</scope>
    <source>
        <strain evidence="6 7">NBRC 108759</strain>
    </source>
</reference>
<keyword evidence="7" id="KW-1185">Reference proteome</keyword>
<comment type="caution">
    <text evidence="6">The sequence shown here is derived from an EMBL/GenBank/DDBJ whole genome shotgun (WGS) entry which is preliminary data.</text>
</comment>
<feature type="transmembrane region" description="Helical" evidence="4">
    <location>
        <begin position="37"/>
        <end position="54"/>
    </location>
</feature>
<evidence type="ECO:0000256" key="1">
    <source>
        <dbReference type="ARBA" id="ARBA00023015"/>
    </source>
</evidence>
<dbReference type="SMART" id="SM00342">
    <property type="entry name" value="HTH_ARAC"/>
    <property type="match status" value="1"/>
</dbReference>
<dbReference type="RefSeq" id="WP_105015823.1">
    <property type="nucleotide sequence ID" value="NZ_MSCN01000001.1"/>
</dbReference>
<dbReference type="GO" id="GO:0003700">
    <property type="term" value="F:DNA-binding transcription factor activity"/>
    <property type="evidence" value="ECO:0007669"/>
    <property type="project" value="InterPro"/>
</dbReference>
<dbReference type="AlphaFoldDB" id="A0A2S7WNN5"/>
<keyword evidence="4" id="KW-1133">Transmembrane helix</keyword>
<feature type="transmembrane region" description="Helical" evidence="4">
    <location>
        <begin position="135"/>
        <end position="153"/>
    </location>
</feature>
<keyword evidence="3" id="KW-0804">Transcription</keyword>
<feature type="domain" description="HTH araC/xylS-type" evidence="5">
    <location>
        <begin position="255"/>
        <end position="359"/>
    </location>
</feature>
<dbReference type="Gene3D" id="1.10.10.60">
    <property type="entry name" value="Homeodomain-like"/>
    <property type="match status" value="2"/>
</dbReference>
<proteinExistence type="predicted"/>
<feature type="transmembrane region" description="Helical" evidence="4">
    <location>
        <begin position="6"/>
        <end position="30"/>
    </location>
</feature>
<evidence type="ECO:0000259" key="5">
    <source>
        <dbReference type="PROSITE" id="PS01124"/>
    </source>
</evidence>
<sequence length="363" mass="42593">MSDTILGLAIIASIFMGYFISVALIITPFYKSKANNYLSLSLFLIASLIFIGLLDKNYIVFTFVDNIVLDLLLAPIIFSYFLVHINHPLLKRNIYKWLYGPFIISILLEISIYFSDYLLNLHKSFFELIMNVKDLSSIAFNLFLIFYGRKLILNSKNITESKRRWLLKFNFFIICVFLSFMLAFVEEYIFNSSYIFIILWLLIGFFFWWFLYNGIFRLQVIVQKEEIHEYLNSKKTLKTIEKKKISNTTSSKIVSQLYKLMEEEEIYKDPLLSRLDLAKKLDTNEGYLSKIVNQEINKSIIQFVNEYRIEAAKRLLQDAVFNKYSIEAIGMEAGFKSKSAFYSSFNNNVEMSPGAYRKLQKTS</sequence>
<dbReference type="OrthoDB" id="9779074at2"/>
<keyword evidence="2" id="KW-0238">DNA-binding</keyword>
<organism evidence="6 7">
    <name type="scientific">Polaribacter porphyrae</name>
    <dbReference type="NCBI Taxonomy" id="1137780"/>
    <lineage>
        <taxon>Bacteria</taxon>
        <taxon>Pseudomonadati</taxon>
        <taxon>Bacteroidota</taxon>
        <taxon>Flavobacteriia</taxon>
        <taxon>Flavobacteriales</taxon>
        <taxon>Flavobacteriaceae</taxon>
    </lineage>
</organism>